<keyword evidence="3" id="KW-1003">Cell membrane</keyword>
<reference evidence="9 10" key="1">
    <citation type="submission" date="2018-07" db="EMBL/GenBank/DDBJ databases">
        <title>High-quality-draft genome sequence of Gaiella occulta.</title>
        <authorList>
            <person name="Severino R."/>
            <person name="Froufe H.J.C."/>
            <person name="Rainey F.A."/>
            <person name="Barroso C."/>
            <person name="Albuquerque L."/>
            <person name="Lobo-Da-Cunha A."/>
            <person name="Da Costa M.S."/>
            <person name="Egas C."/>
        </authorList>
    </citation>
    <scope>NUCLEOTIDE SEQUENCE [LARGE SCALE GENOMIC DNA]</scope>
    <source>
        <strain evidence="9 10">F2-233</strain>
    </source>
</reference>
<evidence type="ECO:0000256" key="3">
    <source>
        <dbReference type="ARBA" id="ARBA00022475"/>
    </source>
</evidence>
<evidence type="ECO:0000256" key="7">
    <source>
        <dbReference type="RuleBase" id="RU363032"/>
    </source>
</evidence>
<dbReference type="Proteomes" id="UP000254134">
    <property type="component" value="Unassembled WGS sequence"/>
</dbReference>
<protein>
    <submittedName>
        <fullName evidence="9">ABC-type dipeptide/oligopeptide/nickel transport system permease component</fullName>
    </submittedName>
</protein>
<dbReference type="EMBL" id="QQZY01000008">
    <property type="protein sequence ID" value="RDI73614.1"/>
    <property type="molecule type" value="Genomic_DNA"/>
</dbReference>
<dbReference type="Pfam" id="PF19300">
    <property type="entry name" value="BPD_transp_1_N"/>
    <property type="match status" value="1"/>
</dbReference>
<evidence type="ECO:0000313" key="9">
    <source>
        <dbReference type="EMBL" id="RDI73614.1"/>
    </source>
</evidence>
<evidence type="ECO:0000256" key="6">
    <source>
        <dbReference type="ARBA" id="ARBA00023136"/>
    </source>
</evidence>
<dbReference type="PANTHER" id="PTHR43163">
    <property type="entry name" value="DIPEPTIDE TRANSPORT SYSTEM PERMEASE PROTEIN DPPB-RELATED"/>
    <property type="match status" value="1"/>
</dbReference>
<keyword evidence="4 7" id="KW-0812">Transmembrane</keyword>
<dbReference type="Pfam" id="PF00528">
    <property type="entry name" value="BPD_transp_1"/>
    <property type="match status" value="1"/>
</dbReference>
<evidence type="ECO:0000256" key="5">
    <source>
        <dbReference type="ARBA" id="ARBA00022989"/>
    </source>
</evidence>
<feature type="transmembrane region" description="Helical" evidence="7">
    <location>
        <begin position="182"/>
        <end position="198"/>
    </location>
</feature>
<evidence type="ECO:0000256" key="2">
    <source>
        <dbReference type="ARBA" id="ARBA00022448"/>
    </source>
</evidence>
<dbReference type="InterPro" id="IPR035906">
    <property type="entry name" value="MetI-like_sf"/>
</dbReference>
<dbReference type="GO" id="GO:0055085">
    <property type="term" value="P:transmembrane transport"/>
    <property type="evidence" value="ECO:0007669"/>
    <property type="project" value="InterPro"/>
</dbReference>
<dbReference type="Gene3D" id="1.10.3720.10">
    <property type="entry name" value="MetI-like"/>
    <property type="match status" value="1"/>
</dbReference>
<keyword evidence="2 7" id="KW-0813">Transport</keyword>
<dbReference type="GO" id="GO:0005886">
    <property type="term" value="C:plasma membrane"/>
    <property type="evidence" value="ECO:0007669"/>
    <property type="project" value="UniProtKB-SubCell"/>
</dbReference>
<comment type="similarity">
    <text evidence="7">Belongs to the binding-protein-dependent transport system permease family.</text>
</comment>
<dbReference type="CDD" id="cd06261">
    <property type="entry name" value="TM_PBP2"/>
    <property type="match status" value="1"/>
</dbReference>
<keyword evidence="6 7" id="KW-0472">Membrane</keyword>
<dbReference type="OrthoDB" id="9778910at2"/>
<proteinExistence type="inferred from homology"/>
<keyword evidence="10" id="KW-1185">Reference proteome</keyword>
<dbReference type="PROSITE" id="PS50928">
    <property type="entry name" value="ABC_TM1"/>
    <property type="match status" value="1"/>
</dbReference>
<gene>
    <name evidence="9" type="ORF">Gocc_2755</name>
</gene>
<evidence type="ECO:0000256" key="4">
    <source>
        <dbReference type="ARBA" id="ARBA00022692"/>
    </source>
</evidence>
<reference evidence="10" key="2">
    <citation type="journal article" date="2019" name="MicrobiologyOpen">
        <title>High-quality draft genome sequence of Gaiella occulta isolated from a 150 meter deep mineral water borehole and comparison with the genome sequences of other deep-branching lineages of the phylum Actinobacteria.</title>
        <authorList>
            <person name="Severino R."/>
            <person name="Froufe H.J.C."/>
            <person name="Barroso C."/>
            <person name="Albuquerque L."/>
            <person name="Lobo-da-Cunha A."/>
            <person name="da Costa M.S."/>
            <person name="Egas C."/>
        </authorList>
    </citation>
    <scope>NUCLEOTIDE SEQUENCE [LARGE SCALE GENOMIC DNA]</scope>
    <source>
        <strain evidence="10">F2-233</strain>
    </source>
</reference>
<comment type="caution">
    <text evidence="9">The sequence shown here is derived from an EMBL/GenBank/DDBJ whole genome shotgun (WGS) entry which is preliminary data.</text>
</comment>
<dbReference type="PANTHER" id="PTHR43163:SF6">
    <property type="entry name" value="DIPEPTIDE TRANSPORT SYSTEM PERMEASE PROTEIN DPPB-RELATED"/>
    <property type="match status" value="1"/>
</dbReference>
<feature type="transmembrane region" description="Helical" evidence="7">
    <location>
        <begin position="237"/>
        <end position="262"/>
    </location>
</feature>
<organism evidence="9 10">
    <name type="scientific">Gaiella occulta</name>
    <dbReference type="NCBI Taxonomy" id="1002870"/>
    <lineage>
        <taxon>Bacteria</taxon>
        <taxon>Bacillati</taxon>
        <taxon>Actinomycetota</taxon>
        <taxon>Thermoleophilia</taxon>
        <taxon>Gaiellales</taxon>
        <taxon>Gaiellaceae</taxon>
        <taxon>Gaiella</taxon>
    </lineage>
</organism>
<evidence type="ECO:0000313" key="10">
    <source>
        <dbReference type="Proteomes" id="UP000254134"/>
    </source>
</evidence>
<accession>A0A7M2YUS5</accession>
<keyword evidence="5 7" id="KW-1133">Transmembrane helix</keyword>
<name>A0A7M2YUS5_9ACTN</name>
<evidence type="ECO:0000256" key="1">
    <source>
        <dbReference type="ARBA" id="ARBA00004651"/>
    </source>
</evidence>
<feature type="transmembrane region" description="Helical" evidence="7">
    <location>
        <begin position="96"/>
        <end position="122"/>
    </location>
</feature>
<dbReference type="InterPro" id="IPR045621">
    <property type="entry name" value="BPD_transp_1_N"/>
</dbReference>
<dbReference type="RefSeq" id="WP_114797150.1">
    <property type="nucleotide sequence ID" value="NZ_QQZY01000008.1"/>
</dbReference>
<dbReference type="SUPFAM" id="SSF161098">
    <property type="entry name" value="MetI-like"/>
    <property type="match status" value="1"/>
</dbReference>
<comment type="subcellular location">
    <subcellularLocation>
        <location evidence="1 7">Cell membrane</location>
        <topology evidence="1 7">Multi-pass membrane protein</topology>
    </subcellularLocation>
</comment>
<evidence type="ECO:0000259" key="8">
    <source>
        <dbReference type="PROSITE" id="PS50928"/>
    </source>
</evidence>
<feature type="domain" description="ABC transmembrane type-1" evidence="8">
    <location>
        <begin position="95"/>
        <end position="301"/>
    </location>
</feature>
<dbReference type="AlphaFoldDB" id="A0A7M2YUS5"/>
<sequence>MLVWILRRALLSLLVLFGVSVLIFLATQALPGDPAVQILGHTATPEQLDELRKQLGLDQSLLDQYLTWLGNVLTGSLGQSLTSPQSVSSLLIDRGLASLALVLSSALIAIPLAVVMGSVGAVRRDRPLDHATQGIFLVLTALPEFVIGLGLLILLGTTVFKVLPTVALIPSGGAAFTHPKELALPVLTLVLAVLPYLTRLQRAAMIDVLESDFIQMARLKGLPERVVVRRHALRNSLVPVVQGSALTLIYLTGGIVAIEYLFAYPGLGSALTTAVAGRDLPVVQAIVLLLASVYVVVNLVADLLTVLLVPRLRTRRA</sequence>
<feature type="transmembrane region" description="Helical" evidence="7">
    <location>
        <begin position="282"/>
        <end position="309"/>
    </location>
</feature>
<feature type="transmembrane region" description="Helical" evidence="7">
    <location>
        <begin position="134"/>
        <end position="162"/>
    </location>
</feature>
<dbReference type="InterPro" id="IPR000515">
    <property type="entry name" value="MetI-like"/>
</dbReference>